<sequence>MIEKERARRIADEVVTYFLSHHCTQITSQMTFEAEGFYGRVHGPCSEKPDDLAHFIDMLNTPRDITLENYYVELLGGHQTIHEEKDYYLLGTMIDKATITYEDNYLTVSVFRKKYGRGSS</sequence>
<accession>A0A242A4K1</accession>
<dbReference type="STRING" id="1834191.A5886_001043"/>
<dbReference type="AlphaFoldDB" id="A0A242A4K1"/>
<dbReference type="OrthoDB" id="9794280at2"/>
<dbReference type="Proteomes" id="UP000195043">
    <property type="component" value="Unassembled WGS sequence"/>
</dbReference>
<gene>
    <name evidence="1" type="ORF">A5886_001043</name>
</gene>
<protein>
    <submittedName>
        <fullName evidence="1">Uncharacterized protein</fullName>
    </submittedName>
</protein>
<organism evidence="1 2">
    <name type="scientific">Candidatus Enterococcus testudinis</name>
    <dbReference type="NCBI Taxonomy" id="1834191"/>
    <lineage>
        <taxon>Bacteria</taxon>
        <taxon>Bacillati</taxon>
        <taxon>Bacillota</taxon>
        <taxon>Bacilli</taxon>
        <taxon>Lactobacillales</taxon>
        <taxon>Enterococcaceae</taxon>
        <taxon>Enterococcus</taxon>
    </lineage>
</organism>
<reference evidence="1 2" key="1">
    <citation type="submission" date="2017-05" db="EMBL/GenBank/DDBJ databases">
        <title>The Genome Sequence of Enterococcus sp. 8G7_MSG3316.</title>
        <authorList>
            <consortium name="The Broad Institute Genomics Platform"/>
            <consortium name="The Broad Institute Genomic Center for Infectious Diseases"/>
            <person name="Earl A."/>
            <person name="Manson A."/>
            <person name="Schwartman J."/>
            <person name="Gilmore M."/>
            <person name="Abouelleil A."/>
            <person name="Cao P."/>
            <person name="Chapman S."/>
            <person name="Cusick C."/>
            <person name="Shea T."/>
            <person name="Young S."/>
            <person name="Neafsey D."/>
            <person name="Nusbaum C."/>
            <person name="Birren B."/>
        </authorList>
    </citation>
    <scope>NUCLEOTIDE SEQUENCE [LARGE SCALE GENOMIC DNA]</scope>
    <source>
        <strain evidence="1 2">8G7_MSG3316</strain>
    </source>
</reference>
<keyword evidence="2" id="KW-1185">Reference proteome</keyword>
<dbReference type="RefSeq" id="WP_086273970.1">
    <property type="nucleotide sequence ID" value="NZ_NGKU01000001.1"/>
</dbReference>
<evidence type="ECO:0000313" key="1">
    <source>
        <dbReference type="EMBL" id="OTN75967.1"/>
    </source>
</evidence>
<dbReference type="EMBL" id="NGKU01000001">
    <property type="protein sequence ID" value="OTN75967.1"/>
    <property type="molecule type" value="Genomic_DNA"/>
</dbReference>
<evidence type="ECO:0000313" key="2">
    <source>
        <dbReference type="Proteomes" id="UP000195043"/>
    </source>
</evidence>
<proteinExistence type="predicted"/>
<name>A0A242A4K1_9ENTE</name>
<comment type="caution">
    <text evidence="1">The sequence shown here is derived from an EMBL/GenBank/DDBJ whole genome shotgun (WGS) entry which is preliminary data.</text>
</comment>